<organism evidence="3 4">
    <name type="scientific">Tanacetum coccineum</name>
    <dbReference type="NCBI Taxonomy" id="301880"/>
    <lineage>
        <taxon>Eukaryota</taxon>
        <taxon>Viridiplantae</taxon>
        <taxon>Streptophyta</taxon>
        <taxon>Embryophyta</taxon>
        <taxon>Tracheophyta</taxon>
        <taxon>Spermatophyta</taxon>
        <taxon>Magnoliopsida</taxon>
        <taxon>eudicotyledons</taxon>
        <taxon>Gunneridae</taxon>
        <taxon>Pentapetalae</taxon>
        <taxon>asterids</taxon>
        <taxon>campanulids</taxon>
        <taxon>Asterales</taxon>
        <taxon>Asteraceae</taxon>
        <taxon>Asteroideae</taxon>
        <taxon>Anthemideae</taxon>
        <taxon>Anthemidinae</taxon>
        <taxon>Tanacetum</taxon>
    </lineage>
</organism>
<dbReference type="Proteomes" id="UP001151760">
    <property type="component" value="Unassembled WGS sequence"/>
</dbReference>
<dbReference type="EMBL" id="BQNB010011536">
    <property type="protein sequence ID" value="GJS91826.1"/>
    <property type="molecule type" value="Genomic_DNA"/>
</dbReference>
<dbReference type="PANTHER" id="PTHR12433:SF20">
    <property type="entry name" value="MEDIATOR OF RNA POLYMERASE II TRANSCRIPTION SUBUNIT 25"/>
    <property type="match status" value="1"/>
</dbReference>
<reference evidence="3" key="2">
    <citation type="submission" date="2022-01" db="EMBL/GenBank/DDBJ databases">
        <authorList>
            <person name="Yamashiro T."/>
            <person name="Shiraishi A."/>
            <person name="Satake H."/>
            <person name="Nakayama K."/>
        </authorList>
    </citation>
    <scope>NUCLEOTIDE SEQUENCE</scope>
</reference>
<feature type="region of interest" description="Disordered" evidence="1">
    <location>
        <begin position="174"/>
        <end position="201"/>
    </location>
</feature>
<evidence type="ECO:0000313" key="4">
    <source>
        <dbReference type="Proteomes" id="UP001151760"/>
    </source>
</evidence>
<dbReference type="Pfam" id="PF07498">
    <property type="entry name" value="Rho_N"/>
    <property type="match status" value="1"/>
</dbReference>
<gene>
    <name evidence="3" type="ORF">Tco_0774462</name>
</gene>
<sequence length="240" mass="26626">MCPSPIENQTQQNEGLQRHCILVAASNPYPLPTHCILDAETVAKSFPQGKRNPSAADPTVEVVKNQYYLVLISENFREACAALCPLGVTNSPLNQTPEKSEPPPTSVSPVIDEESTGFTFIRLEESSREPNAKKSVNSELGFPVCSSKSENHQEPSCLLSMTVYSPSTLKRHKRPTSLCQKSSSSPLEGPKRLCTHETDVDNPHDMEPYTLVELKAIAKERRLKGYSKLKKSELLELLDY</sequence>
<evidence type="ECO:0000256" key="1">
    <source>
        <dbReference type="SAM" id="MobiDB-lite"/>
    </source>
</evidence>
<evidence type="ECO:0000259" key="2">
    <source>
        <dbReference type="Pfam" id="PF07498"/>
    </source>
</evidence>
<feature type="compositionally biased region" description="Basic and acidic residues" evidence="1">
    <location>
        <begin position="189"/>
        <end position="201"/>
    </location>
</feature>
<comment type="caution">
    <text evidence="3">The sequence shown here is derived from an EMBL/GenBank/DDBJ whole genome shotgun (WGS) entry which is preliminary data.</text>
</comment>
<proteinExistence type="predicted"/>
<protein>
    <submittedName>
        <fullName evidence="3">Mediator of RNA polymerase II transcription subunit 25</fullName>
    </submittedName>
</protein>
<accession>A0ABQ4ZQR6</accession>
<reference evidence="3" key="1">
    <citation type="journal article" date="2022" name="Int. J. Mol. Sci.">
        <title>Draft Genome of Tanacetum Coccineum: Genomic Comparison of Closely Related Tanacetum-Family Plants.</title>
        <authorList>
            <person name="Yamashiro T."/>
            <person name="Shiraishi A."/>
            <person name="Nakayama K."/>
            <person name="Satake H."/>
        </authorList>
    </citation>
    <scope>NUCLEOTIDE SEQUENCE</scope>
</reference>
<feature type="compositionally biased region" description="Polar residues" evidence="1">
    <location>
        <begin position="177"/>
        <end position="186"/>
    </location>
</feature>
<feature type="domain" description="Rho termination factor-like N-terminal" evidence="2">
    <location>
        <begin position="209"/>
        <end position="236"/>
    </location>
</feature>
<keyword evidence="4" id="KW-1185">Reference proteome</keyword>
<evidence type="ECO:0000313" key="3">
    <source>
        <dbReference type="EMBL" id="GJS91826.1"/>
    </source>
</evidence>
<dbReference type="PANTHER" id="PTHR12433">
    <property type="entry name" value="MEDIATOR OF RNA POLYMERASE II TRANSCRIPTION SUBUNIT 25"/>
    <property type="match status" value="1"/>
</dbReference>
<name>A0ABQ4ZQR6_9ASTR</name>
<dbReference type="InterPro" id="IPR011112">
    <property type="entry name" value="Rho-like_N"/>
</dbReference>